<dbReference type="SUPFAM" id="SSF50952">
    <property type="entry name" value="Soluble quinoprotein glucose dehydrogenase"/>
    <property type="match status" value="1"/>
</dbReference>
<evidence type="ECO:0000313" key="4">
    <source>
        <dbReference type="EMBL" id="ODA29418.1"/>
    </source>
</evidence>
<evidence type="ECO:0000256" key="1">
    <source>
        <dbReference type="ARBA" id="ARBA00022729"/>
    </source>
</evidence>
<sequence>MPRTIFNLPARTWLAGKMALLLLLCSFFVPSSIHAAEESEYYQLEAIPLPKDVTLEIGALEFLPHGKIAVSTRRGEIWFADGVEGADVSKTTWKRFAEGLHEVLGLAWKDNALYATQRGELSRLRDTNNDGVADQFETVNDSWHINGDYHEYAFGSKFDKEGNIWVVLCLTGSFSSEVKFRGWCLRIGPDGVAIPTCSGIRSPGGIGFNAQGDVFYTDNQGPWNGTCALKHLPPGKFVGHPGGNKWYEQAPNMGAKPQEPQSGSRFMTEAAKIPEYEPAAILFPYQKMGQSASGIACDTTQGKFGPFQEQLFVGDQTHSTVMRCFLEKIDGHYQGACFPFRAGTGSGSLALQFGPLGDLFVGGTNRGWGSRGPKPFALDRIHWTGKTPFEILKMEAQSDGFLLTFTKPVDASSASNPESYQMTSYTYIYQASYGSPEVDHAQQKIVRAELNADRTKVKLTIENLQPGSVHELHAEGVKSESGENLLHKEAYYTLNRVPGQSAEAGK</sequence>
<dbReference type="InterPro" id="IPR011041">
    <property type="entry name" value="Quinoprot_gluc/sorb_DH_b-prop"/>
</dbReference>
<name>A0A1C3E840_9PLAN</name>
<dbReference type="InterPro" id="IPR055557">
    <property type="entry name" value="DUF7133"/>
</dbReference>
<dbReference type="PANTHER" id="PTHR33546">
    <property type="entry name" value="LARGE, MULTIFUNCTIONAL SECRETED PROTEIN-RELATED"/>
    <property type="match status" value="1"/>
</dbReference>
<evidence type="ECO:0000313" key="5">
    <source>
        <dbReference type="Proteomes" id="UP000094828"/>
    </source>
</evidence>
<accession>A0A1C3E840</accession>
<dbReference type="Gene3D" id="2.60.40.1220">
    <property type="match status" value="1"/>
</dbReference>
<proteinExistence type="predicted"/>
<keyword evidence="5" id="KW-1185">Reference proteome</keyword>
<dbReference type="Gene3D" id="2.120.10.30">
    <property type="entry name" value="TolB, C-terminal domain"/>
    <property type="match status" value="1"/>
</dbReference>
<keyword evidence="1 2" id="KW-0732">Signal</keyword>
<dbReference type="AlphaFoldDB" id="A0A1C3E840"/>
<evidence type="ECO:0000256" key="2">
    <source>
        <dbReference type="SAM" id="SignalP"/>
    </source>
</evidence>
<dbReference type="STRING" id="1841610.A6X21_09000"/>
<protein>
    <submittedName>
        <fullName evidence="4">Large, multifunctional secreted protein</fullName>
    </submittedName>
</protein>
<evidence type="ECO:0000259" key="3">
    <source>
        <dbReference type="Pfam" id="PF23500"/>
    </source>
</evidence>
<dbReference type="InterPro" id="IPR014755">
    <property type="entry name" value="Cu-Rt/internalin_Ig-like"/>
</dbReference>
<comment type="caution">
    <text evidence="4">The sequence shown here is derived from an EMBL/GenBank/DDBJ whole genome shotgun (WGS) entry which is preliminary data.</text>
</comment>
<feature type="signal peptide" evidence="2">
    <location>
        <begin position="1"/>
        <end position="35"/>
    </location>
</feature>
<feature type="chain" id="PRO_5008672874" evidence="2">
    <location>
        <begin position="36"/>
        <end position="506"/>
    </location>
</feature>
<dbReference type="InterPro" id="IPR011042">
    <property type="entry name" value="6-blade_b-propeller_TolB-like"/>
</dbReference>
<dbReference type="PANTHER" id="PTHR33546:SF1">
    <property type="entry name" value="LARGE, MULTIFUNCTIONAL SECRETED PROTEIN"/>
    <property type="match status" value="1"/>
</dbReference>
<reference evidence="4 5" key="1">
    <citation type="submission" date="2016-05" db="EMBL/GenBank/DDBJ databases">
        <title>Genomic and physiological characterization of Planctopirus sp. isolated from fresh water lake.</title>
        <authorList>
            <person name="Subhash Y."/>
            <person name="Ramana C."/>
        </authorList>
    </citation>
    <scope>NUCLEOTIDE SEQUENCE [LARGE SCALE GENOMIC DNA]</scope>
    <source>
        <strain evidence="4 5">JC280</strain>
    </source>
</reference>
<dbReference type="Proteomes" id="UP000094828">
    <property type="component" value="Unassembled WGS sequence"/>
</dbReference>
<dbReference type="OrthoDB" id="176168at2"/>
<dbReference type="EMBL" id="LYDR01000130">
    <property type="protein sequence ID" value="ODA29418.1"/>
    <property type="molecule type" value="Genomic_DNA"/>
</dbReference>
<feature type="domain" description="DUF7133" evidence="3">
    <location>
        <begin position="94"/>
        <end position="329"/>
    </location>
</feature>
<gene>
    <name evidence="4" type="ORF">A6X21_09000</name>
</gene>
<organism evidence="4 5">
    <name type="scientific">Planctopirus hydrillae</name>
    <dbReference type="NCBI Taxonomy" id="1841610"/>
    <lineage>
        <taxon>Bacteria</taxon>
        <taxon>Pseudomonadati</taxon>
        <taxon>Planctomycetota</taxon>
        <taxon>Planctomycetia</taxon>
        <taxon>Planctomycetales</taxon>
        <taxon>Planctomycetaceae</taxon>
        <taxon>Planctopirus</taxon>
    </lineage>
</organism>
<dbReference type="RefSeq" id="WP_068849906.1">
    <property type="nucleotide sequence ID" value="NZ_LYDR01000130.1"/>
</dbReference>
<dbReference type="Pfam" id="PF23500">
    <property type="entry name" value="DUF7133"/>
    <property type="match status" value="1"/>
</dbReference>